<keyword evidence="6 7" id="KW-0472">Membrane</keyword>
<dbReference type="EMBL" id="MTYJ01000042">
    <property type="protein sequence ID" value="OQV19107.1"/>
    <property type="molecule type" value="Genomic_DNA"/>
</dbReference>
<comment type="subunit">
    <text evidence="7">Component of the dolichol-phosphate mannose (DPM) synthase complex.</text>
</comment>
<feature type="transmembrane region" description="Helical" evidence="7">
    <location>
        <begin position="7"/>
        <end position="25"/>
    </location>
</feature>
<dbReference type="Proteomes" id="UP000192578">
    <property type="component" value="Unassembled WGS sequence"/>
</dbReference>
<dbReference type="InterPro" id="IPR013174">
    <property type="entry name" value="DPM3"/>
</dbReference>
<keyword evidence="4 7" id="KW-0256">Endoplasmic reticulum</keyword>
<keyword evidence="3 7" id="KW-0812">Transmembrane</keyword>
<keyword evidence="9" id="KW-1185">Reference proteome</keyword>
<comment type="subcellular location">
    <subcellularLocation>
        <location evidence="1 7">Endoplasmic reticulum membrane</location>
        <topology evidence="1 7">Multi-pass membrane protein</topology>
    </subcellularLocation>
</comment>
<comment type="similarity">
    <text evidence="2 7">Belongs to the DPM3 family.</text>
</comment>
<dbReference type="PANTHER" id="PTHR16433">
    <property type="entry name" value="DOLICHOL-PHOSPHATE MANNOSYLTRANSFERASE SUBUNIT 3"/>
    <property type="match status" value="1"/>
</dbReference>
<dbReference type="UniPathway" id="UPA00378"/>
<dbReference type="GO" id="GO:0033185">
    <property type="term" value="C:dolichol-phosphate-mannose synthase complex"/>
    <property type="evidence" value="ECO:0007669"/>
    <property type="project" value="TreeGrafter"/>
</dbReference>
<evidence type="ECO:0000256" key="5">
    <source>
        <dbReference type="ARBA" id="ARBA00022989"/>
    </source>
</evidence>
<accession>A0A1W0WVC1</accession>
<evidence type="ECO:0000256" key="1">
    <source>
        <dbReference type="ARBA" id="ARBA00004477"/>
    </source>
</evidence>
<evidence type="ECO:0000256" key="7">
    <source>
        <dbReference type="RuleBase" id="RU365085"/>
    </source>
</evidence>
<feature type="transmembrane region" description="Helical" evidence="7">
    <location>
        <begin position="37"/>
        <end position="59"/>
    </location>
</feature>
<keyword evidence="5 7" id="KW-1133">Transmembrane helix</keyword>
<evidence type="ECO:0000256" key="3">
    <source>
        <dbReference type="ARBA" id="ARBA00022692"/>
    </source>
</evidence>
<dbReference type="GO" id="GO:0005789">
    <property type="term" value="C:endoplasmic reticulum membrane"/>
    <property type="evidence" value="ECO:0007669"/>
    <property type="project" value="UniProtKB-SubCell"/>
</dbReference>
<organism evidence="8 9">
    <name type="scientific">Hypsibius exemplaris</name>
    <name type="common">Freshwater tardigrade</name>
    <dbReference type="NCBI Taxonomy" id="2072580"/>
    <lineage>
        <taxon>Eukaryota</taxon>
        <taxon>Metazoa</taxon>
        <taxon>Ecdysozoa</taxon>
        <taxon>Tardigrada</taxon>
        <taxon>Eutardigrada</taxon>
        <taxon>Parachela</taxon>
        <taxon>Hypsibioidea</taxon>
        <taxon>Hypsibiidae</taxon>
        <taxon>Hypsibius</taxon>
    </lineage>
</organism>
<proteinExistence type="inferred from homology"/>
<gene>
    <name evidence="8" type="ORF">BV898_06747</name>
</gene>
<comment type="function">
    <text evidence="7">Stabilizer subunit of the dolichol-phosphate mannose (DPM) synthase complex; tethers catalytic subunit to the ER.</text>
</comment>
<evidence type="ECO:0000313" key="9">
    <source>
        <dbReference type="Proteomes" id="UP000192578"/>
    </source>
</evidence>
<reference evidence="9" key="1">
    <citation type="submission" date="2017-01" db="EMBL/GenBank/DDBJ databases">
        <title>Comparative genomics of anhydrobiosis in the tardigrade Hypsibius dujardini.</title>
        <authorList>
            <person name="Yoshida Y."/>
            <person name="Koutsovoulos G."/>
            <person name="Laetsch D."/>
            <person name="Stevens L."/>
            <person name="Kumar S."/>
            <person name="Horikawa D."/>
            <person name="Ishino K."/>
            <person name="Komine S."/>
            <person name="Tomita M."/>
            <person name="Blaxter M."/>
            <person name="Arakawa K."/>
        </authorList>
    </citation>
    <scope>NUCLEOTIDE SEQUENCE [LARGE SCALE GENOMIC DNA]</scope>
    <source>
        <strain evidence="9">Z151</strain>
    </source>
</reference>
<dbReference type="AlphaFoldDB" id="A0A1W0WVC1"/>
<evidence type="ECO:0000313" key="8">
    <source>
        <dbReference type="EMBL" id="OQV19107.1"/>
    </source>
</evidence>
<sequence length="92" mass="10235">MIKAVEWLIGGVALLGIWITALLNLRSFQLSSFETTLILYLPLWGVLSFGLISIGIIAYRTATLRDCPEAAKELTLQIKEAKADLKRKGLKF</sequence>
<comment type="pathway">
    <text evidence="7">Protein modification; protein glycosylation.</text>
</comment>
<evidence type="ECO:0000256" key="6">
    <source>
        <dbReference type="ARBA" id="ARBA00023136"/>
    </source>
</evidence>
<name>A0A1W0WVC1_HYPEX</name>
<dbReference type="OrthoDB" id="2014333at2759"/>
<dbReference type="PANTHER" id="PTHR16433:SF0">
    <property type="entry name" value="DOLICHOL-PHOSPHATE MANNOSYLTRANSFERASE SUBUNIT 3"/>
    <property type="match status" value="1"/>
</dbReference>
<protein>
    <recommendedName>
        <fullName evidence="7">Dolichol-phosphate mannosyltransferase subunit 3</fullName>
    </recommendedName>
</protein>
<dbReference type="GO" id="GO:0006506">
    <property type="term" value="P:GPI anchor biosynthetic process"/>
    <property type="evidence" value="ECO:0007669"/>
    <property type="project" value="TreeGrafter"/>
</dbReference>
<dbReference type="Pfam" id="PF08285">
    <property type="entry name" value="DPM3"/>
    <property type="match status" value="1"/>
</dbReference>
<evidence type="ECO:0000256" key="2">
    <source>
        <dbReference type="ARBA" id="ARBA00010430"/>
    </source>
</evidence>
<evidence type="ECO:0000256" key="4">
    <source>
        <dbReference type="ARBA" id="ARBA00022824"/>
    </source>
</evidence>
<comment type="caution">
    <text evidence="8">The sequence shown here is derived from an EMBL/GenBank/DDBJ whole genome shotgun (WGS) entry which is preliminary data.</text>
</comment>